<dbReference type="InterPro" id="IPR002469">
    <property type="entry name" value="Peptidase_S9B_N"/>
</dbReference>
<protein>
    <submittedName>
        <fullName evidence="4">S9 family peptidase</fullName>
    </submittedName>
</protein>
<reference evidence="4 5" key="1">
    <citation type="submission" date="2021-07" db="EMBL/GenBank/DDBJ databases">
        <title>Stakelama flava sp. nov., a novel endophytic bacterium isolated from branch of Kandelia candel.</title>
        <authorList>
            <person name="Tuo L."/>
        </authorList>
    </citation>
    <scope>NUCLEOTIDE SEQUENCE [LARGE SCALE GENOMIC DNA]</scope>
    <source>
        <strain evidence="4 5">CBK3Z-3</strain>
    </source>
</reference>
<keyword evidence="5" id="KW-1185">Reference proteome</keyword>
<dbReference type="PANTHER" id="PTHR11731">
    <property type="entry name" value="PROTEASE FAMILY S9B,C DIPEPTIDYL-PEPTIDASE IV-RELATED"/>
    <property type="match status" value="1"/>
</dbReference>
<organism evidence="4 5">
    <name type="scientific">Stakelama flava</name>
    <dbReference type="NCBI Taxonomy" id="2860338"/>
    <lineage>
        <taxon>Bacteria</taxon>
        <taxon>Pseudomonadati</taxon>
        <taxon>Pseudomonadota</taxon>
        <taxon>Alphaproteobacteria</taxon>
        <taxon>Sphingomonadales</taxon>
        <taxon>Sphingomonadaceae</taxon>
        <taxon>Stakelama</taxon>
    </lineage>
</organism>
<comment type="caution">
    <text evidence="4">The sequence shown here is derived from an EMBL/GenBank/DDBJ whole genome shotgun (WGS) entry which is preliminary data.</text>
</comment>
<dbReference type="InterPro" id="IPR050278">
    <property type="entry name" value="Serine_Prot_S9B/DPPIV"/>
</dbReference>
<feature type="chain" id="PRO_5045444490" evidence="1">
    <location>
        <begin position="25"/>
        <end position="775"/>
    </location>
</feature>
<keyword evidence="1" id="KW-0732">Signal</keyword>
<sequence length="775" mass="86028">MARIVSYVTGILAFVLSSPICALAQTPAPDQYRDALTLRDQWQYLTRDLPFPADWVDGTHDFVFRKTVAGGFAFIREDADSGESKPAFDQAAVAAALGDAMGESYAALRLPFDSFRYSEDGDAILFDIHYAPWRCSLRGRGCAAIDPKGRPSGFGVVRDLRVPSDNTPHISPDGKWEALVQGFNLAVQPAGGGPVTMLSSDGSEGNFYDPKTIHWAPDSRKIVVERVRPGFARYVTRVASSPDDRLQPEIRHQLYPKPGDAIDVEQPVLFHTATQGGWQQVAVDPALFPNPYQLTDLHWRADSGSFAFEYTRRGHQQAKIIAVDAESGAARAIVSETAKTFIWQDRGYWHDVGDHGAELIWLSERDGWAHLYLYDGESGKVKNRITSGDWPVRSVLRVDDKKRQIWFAASGMDSDEDPYFVHYYRINFDGSGLTALTPKHASHDVAFSSDMQYYVDTYSRVDLPNIAELHRTSDGALIRTVAKGNISRLLAAGYKIPQPFVAKGRDGTTNIWGLIVKPRNFDPGRKYPVIENIYAGPHDSFVPKTFWPFGYHSGGDKVIGMQGQADMGFIVVQIDGMGTANRSKAFQDVAWKNLADSGFPDRIAWHKAAAARYPWYDIADGVGIYGGSAGGQSTAAALLFHPEFYTVGVAYAGCYDNRMDKISWNEQWLGWPVDDSYLRSSEVMNAAKLKGNLLIIFGEQDSNVDPSSSLQLVDALIKAHKDFDLLEVPGGEHTTGRSTGPILYAQRRQYDFFVRHLRHVPTPDWNSMPDILPAP</sequence>
<proteinExistence type="predicted"/>
<name>A0ABS6XN52_9SPHN</name>
<accession>A0ABS6XN52</accession>
<evidence type="ECO:0000313" key="4">
    <source>
        <dbReference type="EMBL" id="MBW4331638.1"/>
    </source>
</evidence>
<dbReference type="PANTHER" id="PTHR11731:SF118">
    <property type="entry name" value="BLR1971 PROTEIN"/>
    <property type="match status" value="1"/>
</dbReference>
<evidence type="ECO:0000313" key="5">
    <source>
        <dbReference type="Proteomes" id="UP001197214"/>
    </source>
</evidence>
<dbReference type="EMBL" id="JAHWZX010000011">
    <property type="protein sequence ID" value="MBW4331638.1"/>
    <property type="molecule type" value="Genomic_DNA"/>
</dbReference>
<evidence type="ECO:0000259" key="2">
    <source>
        <dbReference type="Pfam" id="PF00326"/>
    </source>
</evidence>
<evidence type="ECO:0000259" key="3">
    <source>
        <dbReference type="Pfam" id="PF00930"/>
    </source>
</evidence>
<feature type="domain" description="Dipeptidylpeptidase IV N-terminal" evidence="3">
    <location>
        <begin position="166"/>
        <end position="464"/>
    </location>
</feature>
<feature type="signal peptide" evidence="1">
    <location>
        <begin position="1"/>
        <end position="24"/>
    </location>
</feature>
<dbReference type="Pfam" id="PF00930">
    <property type="entry name" value="DPPIV_N"/>
    <property type="match status" value="1"/>
</dbReference>
<dbReference type="InterPro" id="IPR001375">
    <property type="entry name" value="Peptidase_S9_cat"/>
</dbReference>
<dbReference type="Pfam" id="PF00326">
    <property type="entry name" value="Peptidase_S9"/>
    <property type="match status" value="1"/>
</dbReference>
<feature type="domain" description="Peptidase S9 prolyl oligopeptidase catalytic" evidence="2">
    <location>
        <begin position="565"/>
        <end position="758"/>
    </location>
</feature>
<gene>
    <name evidence="4" type="ORF">KY084_12235</name>
</gene>
<evidence type="ECO:0000256" key="1">
    <source>
        <dbReference type="SAM" id="SignalP"/>
    </source>
</evidence>
<dbReference type="Proteomes" id="UP001197214">
    <property type="component" value="Unassembled WGS sequence"/>
</dbReference>